<evidence type="ECO:0000313" key="1">
    <source>
        <dbReference type="EMBL" id="CAF1474571.1"/>
    </source>
</evidence>
<organism evidence="2 3">
    <name type="scientific">Adineta ricciae</name>
    <name type="common">Rotifer</name>
    <dbReference type="NCBI Taxonomy" id="249248"/>
    <lineage>
        <taxon>Eukaryota</taxon>
        <taxon>Metazoa</taxon>
        <taxon>Spiralia</taxon>
        <taxon>Gnathifera</taxon>
        <taxon>Rotifera</taxon>
        <taxon>Eurotatoria</taxon>
        <taxon>Bdelloidea</taxon>
        <taxon>Adinetida</taxon>
        <taxon>Adinetidae</taxon>
        <taxon>Adineta</taxon>
    </lineage>
</organism>
<sequence length="67" mass="7083">MRIYGSNDPNGVTITDSATVTALGVALRYNTSLIALLNGVYWRAGACESDYGISSTGGVVVHHRVIQ</sequence>
<accession>A0A816FGA8</accession>
<dbReference type="Proteomes" id="UP000663828">
    <property type="component" value="Unassembled WGS sequence"/>
</dbReference>
<keyword evidence="3" id="KW-1185">Reference proteome</keyword>
<reference evidence="2" key="1">
    <citation type="submission" date="2021-02" db="EMBL/GenBank/DDBJ databases">
        <authorList>
            <person name="Nowell W R."/>
        </authorList>
    </citation>
    <scope>NUCLEOTIDE SEQUENCE</scope>
</reference>
<dbReference type="AlphaFoldDB" id="A0A816FGA8"/>
<dbReference type="EMBL" id="CAJNOJ010000519">
    <property type="protein sequence ID" value="CAF1474571.1"/>
    <property type="molecule type" value="Genomic_DNA"/>
</dbReference>
<name>A0A816FGA8_ADIRI</name>
<dbReference type="Proteomes" id="UP000663852">
    <property type="component" value="Unassembled WGS sequence"/>
</dbReference>
<dbReference type="EMBL" id="CAJNOR010011426">
    <property type="protein sequence ID" value="CAF1661207.1"/>
    <property type="molecule type" value="Genomic_DNA"/>
</dbReference>
<proteinExistence type="predicted"/>
<comment type="caution">
    <text evidence="2">The sequence shown here is derived from an EMBL/GenBank/DDBJ whole genome shotgun (WGS) entry which is preliminary data.</text>
</comment>
<gene>
    <name evidence="1" type="ORF">EDS130_LOCUS41019</name>
    <name evidence="2" type="ORF">XAT740_LOCUS56900</name>
</gene>
<evidence type="ECO:0000313" key="2">
    <source>
        <dbReference type="EMBL" id="CAF1661207.1"/>
    </source>
</evidence>
<evidence type="ECO:0000313" key="3">
    <source>
        <dbReference type="Proteomes" id="UP000663828"/>
    </source>
</evidence>
<protein>
    <submittedName>
        <fullName evidence="2">Uncharacterized protein</fullName>
    </submittedName>
</protein>